<proteinExistence type="predicted"/>
<evidence type="ECO:0000313" key="4">
    <source>
        <dbReference type="EMBL" id="KAE9302517.1"/>
    </source>
</evidence>
<evidence type="ECO:0000313" key="5">
    <source>
        <dbReference type="Proteomes" id="UP000429607"/>
    </source>
</evidence>
<dbReference type="EMBL" id="QXFU01002168">
    <property type="protein sequence ID" value="KAE8989466.1"/>
    <property type="molecule type" value="Genomic_DNA"/>
</dbReference>
<dbReference type="Proteomes" id="UP000434957">
    <property type="component" value="Unassembled WGS sequence"/>
</dbReference>
<protein>
    <recommendedName>
        <fullName evidence="8">Secreted protein</fullName>
    </recommendedName>
</protein>
<evidence type="ECO:0000256" key="1">
    <source>
        <dbReference type="SAM" id="SignalP"/>
    </source>
</evidence>
<dbReference type="AlphaFoldDB" id="A0A6A3J2M5"/>
<name>A0A6A3J2M5_9STRA</name>
<evidence type="ECO:0000313" key="3">
    <source>
        <dbReference type="EMBL" id="KAE8992496.1"/>
    </source>
</evidence>
<evidence type="ECO:0000313" key="7">
    <source>
        <dbReference type="Proteomes" id="UP000435112"/>
    </source>
</evidence>
<keyword evidence="6" id="KW-1185">Reference proteome</keyword>
<dbReference type="Proteomes" id="UP000435112">
    <property type="component" value="Unassembled WGS sequence"/>
</dbReference>
<dbReference type="EMBL" id="QXFT01002178">
    <property type="protein sequence ID" value="KAE9302517.1"/>
    <property type="molecule type" value="Genomic_DNA"/>
</dbReference>
<dbReference type="EMBL" id="QXFV01002123">
    <property type="protein sequence ID" value="KAE8992496.1"/>
    <property type="molecule type" value="Genomic_DNA"/>
</dbReference>
<organism evidence="2 7">
    <name type="scientific">Phytophthora rubi</name>
    <dbReference type="NCBI Taxonomy" id="129364"/>
    <lineage>
        <taxon>Eukaryota</taxon>
        <taxon>Sar</taxon>
        <taxon>Stramenopiles</taxon>
        <taxon>Oomycota</taxon>
        <taxon>Peronosporomycetes</taxon>
        <taxon>Peronosporales</taxon>
        <taxon>Peronosporaceae</taxon>
        <taxon>Phytophthora</taxon>
    </lineage>
</organism>
<feature type="signal peptide" evidence="1">
    <location>
        <begin position="1"/>
        <end position="22"/>
    </location>
</feature>
<accession>A0A6A3J2M5</accession>
<dbReference type="Proteomes" id="UP000429607">
    <property type="component" value="Unassembled WGS sequence"/>
</dbReference>
<feature type="chain" id="PRO_5036379795" description="Secreted protein" evidence="1">
    <location>
        <begin position="23"/>
        <end position="92"/>
    </location>
</feature>
<keyword evidence="1" id="KW-0732">Signal</keyword>
<evidence type="ECO:0000313" key="6">
    <source>
        <dbReference type="Proteomes" id="UP000434957"/>
    </source>
</evidence>
<evidence type="ECO:0000313" key="2">
    <source>
        <dbReference type="EMBL" id="KAE8989466.1"/>
    </source>
</evidence>
<sequence length="92" mass="10683">MYRLAGGLCGWAWCLSRHATVASVMCGQVEMWWTDVCSMPRHVDATLGSSWQAGRTSQRIVLIACKATWEVRVWYVSLYWYDSYLNKTVWLE</sequence>
<evidence type="ECO:0008006" key="8">
    <source>
        <dbReference type="Google" id="ProtNLM"/>
    </source>
</evidence>
<gene>
    <name evidence="3" type="ORF">PR001_g20921</name>
    <name evidence="2" type="ORF">PR002_g21437</name>
    <name evidence="4" type="ORF">PR003_g22239</name>
</gene>
<comment type="caution">
    <text evidence="2">The sequence shown here is derived from an EMBL/GenBank/DDBJ whole genome shotgun (WGS) entry which is preliminary data.</text>
</comment>
<reference evidence="5 7" key="1">
    <citation type="submission" date="2018-09" db="EMBL/GenBank/DDBJ databases">
        <title>Genomic investigation of the strawberry pathogen Phytophthora fragariae indicates pathogenicity is determined by transcriptional variation in three key races.</title>
        <authorList>
            <person name="Adams T.M."/>
            <person name="Armitage A.D."/>
            <person name="Sobczyk M.K."/>
            <person name="Bates H.J."/>
            <person name="Dunwell J.M."/>
            <person name="Nellist C.F."/>
            <person name="Harrison R.J."/>
        </authorList>
    </citation>
    <scope>NUCLEOTIDE SEQUENCE [LARGE SCALE GENOMIC DNA]</scope>
    <source>
        <strain evidence="3 5">SCRP249</strain>
        <strain evidence="2 7">SCRP324</strain>
        <strain evidence="4 6">SCRP333</strain>
    </source>
</reference>